<dbReference type="SUPFAM" id="SSF143503">
    <property type="entry name" value="PUG domain-like"/>
    <property type="match status" value="1"/>
</dbReference>
<proteinExistence type="predicted"/>
<organism evidence="3 4">
    <name type="scientific">Prymnesium parvum</name>
    <name type="common">Toxic golden alga</name>
    <dbReference type="NCBI Taxonomy" id="97485"/>
    <lineage>
        <taxon>Eukaryota</taxon>
        <taxon>Haptista</taxon>
        <taxon>Haptophyta</taxon>
        <taxon>Prymnesiophyceae</taxon>
        <taxon>Prymnesiales</taxon>
        <taxon>Prymnesiaceae</taxon>
        <taxon>Prymnesium</taxon>
    </lineage>
</organism>
<reference evidence="3 4" key="1">
    <citation type="journal article" date="2024" name="Science">
        <title>Giant polyketide synthase enzymes in the biosynthesis of giant marine polyether toxins.</title>
        <authorList>
            <person name="Fallon T.R."/>
            <person name="Shende V.V."/>
            <person name="Wierzbicki I.H."/>
            <person name="Pendleton A.L."/>
            <person name="Watervoot N.F."/>
            <person name="Auber R.P."/>
            <person name="Gonzalez D.J."/>
            <person name="Wisecaver J.H."/>
            <person name="Moore B.S."/>
        </authorList>
    </citation>
    <scope>NUCLEOTIDE SEQUENCE [LARGE SCALE GENOMIC DNA]</scope>
    <source>
        <strain evidence="3 4">12B1</strain>
    </source>
</reference>
<feature type="domain" description="PUB" evidence="2">
    <location>
        <begin position="187"/>
        <end position="263"/>
    </location>
</feature>
<accession>A0AB34JL42</accession>
<gene>
    <name evidence="3" type="ORF">AB1Y20_021031</name>
</gene>
<keyword evidence="1" id="KW-0175">Coiled coil</keyword>
<sequence>MEFRSLQAKLEHLENALQLAECGVLQGSNEHAEALNDAHALLTEIKPRALVFERRAREKDPDKQIYGPGMTQKVLDFCERLSTASGRAEQLEEELAPLRARLAAELATKQHELDESEQQERQQLLQAEQRVFTARPTRGQQAGSLPMVKLQQTPGVDREGGRRRVLSGMSLADALPLLERSCPDARALAEAMQNLHLLCANVVAHPDEDRFRAIQLQNPAFQQAIAIHPGGLEALVAIGFRERESTESEECSPVLVLEEPNLGDNVEAWYAWYERLKTCRDELQAFMERLHVPVLPAARKSAREEVDAFSGCLCRNPATLHGQASGGL</sequence>
<dbReference type="CDD" id="cd09212">
    <property type="entry name" value="PUB"/>
    <property type="match status" value="1"/>
</dbReference>
<dbReference type="InterPro" id="IPR018997">
    <property type="entry name" value="PUB_domain"/>
</dbReference>
<dbReference type="PANTHER" id="PTHR23153:SF38">
    <property type="entry name" value="UBX DOMAIN-CONTAINING PROTEIN 6"/>
    <property type="match status" value="1"/>
</dbReference>
<protein>
    <recommendedName>
        <fullName evidence="2">PUB domain-containing protein</fullName>
    </recommendedName>
</protein>
<evidence type="ECO:0000259" key="2">
    <source>
        <dbReference type="Pfam" id="PF09409"/>
    </source>
</evidence>
<dbReference type="InterPro" id="IPR036339">
    <property type="entry name" value="PUB-like_dom_sf"/>
</dbReference>
<evidence type="ECO:0000313" key="4">
    <source>
        <dbReference type="Proteomes" id="UP001515480"/>
    </source>
</evidence>
<evidence type="ECO:0000256" key="1">
    <source>
        <dbReference type="SAM" id="Coils"/>
    </source>
</evidence>
<dbReference type="Pfam" id="PF09409">
    <property type="entry name" value="PUB"/>
    <property type="match status" value="1"/>
</dbReference>
<keyword evidence="4" id="KW-1185">Reference proteome</keyword>
<comment type="caution">
    <text evidence="3">The sequence shown here is derived from an EMBL/GenBank/DDBJ whole genome shotgun (WGS) entry which is preliminary data.</text>
</comment>
<dbReference type="Gene3D" id="1.20.58.2190">
    <property type="match status" value="1"/>
</dbReference>
<dbReference type="EMBL" id="JBGBPQ010000007">
    <property type="protein sequence ID" value="KAL1521364.1"/>
    <property type="molecule type" value="Genomic_DNA"/>
</dbReference>
<feature type="coiled-coil region" evidence="1">
    <location>
        <begin position="81"/>
        <end position="119"/>
    </location>
</feature>
<name>A0AB34JL42_PRYPA</name>
<dbReference type="GO" id="GO:0005737">
    <property type="term" value="C:cytoplasm"/>
    <property type="evidence" value="ECO:0007669"/>
    <property type="project" value="TreeGrafter"/>
</dbReference>
<dbReference type="AlphaFoldDB" id="A0AB34JL42"/>
<evidence type="ECO:0000313" key="3">
    <source>
        <dbReference type="EMBL" id="KAL1521364.1"/>
    </source>
</evidence>
<dbReference type="Proteomes" id="UP001515480">
    <property type="component" value="Unassembled WGS sequence"/>
</dbReference>
<dbReference type="PANTHER" id="PTHR23153">
    <property type="entry name" value="UBX-RELATED"/>
    <property type="match status" value="1"/>
</dbReference>